<evidence type="ECO:0000313" key="8">
    <source>
        <dbReference type="EMBL" id="BDZ50023.1"/>
    </source>
</evidence>
<dbReference type="Pfam" id="PF13462">
    <property type="entry name" value="Thioredoxin_4"/>
    <property type="match status" value="1"/>
</dbReference>
<keyword evidence="3" id="KW-0560">Oxidoreductase</keyword>
<keyword evidence="6" id="KW-0472">Membrane</keyword>
<keyword evidence="5" id="KW-0676">Redox-active center</keyword>
<keyword evidence="6" id="KW-0812">Transmembrane</keyword>
<proteinExistence type="inferred from homology"/>
<evidence type="ECO:0000256" key="1">
    <source>
        <dbReference type="ARBA" id="ARBA00005791"/>
    </source>
</evidence>
<dbReference type="CDD" id="cd02972">
    <property type="entry name" value="DsbA_family"/>
    <property type="match status" value="1"/>
</dbReference>
<keyword evidence="9" id="KW-1185">Reference proteome</keyword>
<keyword evidence="6" id="KW-1133">Transmembrane helix</keyword>
<sequence>MTPPPDNGQSKRDRREEAREKARIAREAAARKHRRNRFLIQGGIGVGILAVAAVVVLVIVSSIAPAAPGPKNMASGGILLQGNATTSKITAVKTAAVKAGGTPKATDQKKLTKTVNITTYIDYQCPYCNQFETTNEAQIKTWLEKGAVTLEVHPIAILDRSSNGKKYSTRSANAAMCVANYQPTAFLAVNASFYKNQPAEGTDGLTDQKLISLVKAAGATNSKIPSCITDKKFESFVSSETSRALSSKLPNSTIGKLSSTPTVIVNGKQFTGAPTDATAFQSFVASQASS</sequence>
<organism evidence="8 9">
    <name type="scientific">Frondihabitans sucicola</name>
    <dbReference type="NCBI Taxonomy" id="1268041"/>
    <lineage>
        <taxon>Bacteria</taxon>
        <taxon>Bacillati</taxon>
        <taxon>Actinomycetota</taxon>
        <taxon>Actinomycetes</taxon>
        <taxon>Micrococcales</taxon>
        <taxon>Microbacteriaceae</taxon>
        <taxon>Frondihabitans</taxon>
    </lineage>
</organism>
<evidence type="ECO:0000313" key="9">
    <source>
        <dbReference type="Proteomes" id="UP001321486"/>
    </source>
</evidence>
<accession>A0ABN6XYJ0</accession>
<keyword evidence="2" id="KW-0732">Signal</keyword>
<dbReference type="InterPro" id="IPR012336">
    <property type="entry name" value="Thioredoxin-like_fold"/>
</dbReference>
<evidence type="ECO:0000256" key="2">
    <source>
        <dbReference type="ARBA" id="ARBA00022729"/>
    </source>
</evidence>
<evidence type="ECO:0000256" key="6">
    <source>
        <dbReference type="SAM" id="Phobius"/>
    </source>
</evidence>
<dbReference type="PANTHER" id="PTHR13887:SF14">
    <property type="entry name" value="DISULFIDE BOND FORMATION PROTEIN D"/>
    <property type="match status" value="1"/>
</dbReference>
<reference evidence="9" key="1">
    <citation type="journal article" date="2019" name="Int. J. Syst. Evol. Microbiol.">
        <title>The Global Catalogue of Microorganisms (GCM) 10K type strain sequencing project: providing services to taxonomists for standard genome sequencing and annotation.</title>
        <authorList>
            <consortium name="The Broad Institute Genomics Platform"/>
            <consortium name="The Broad Institute Genome Sequencing Center for Infectious Disease"/>
            <person name="Wu L."/>
            <person name="Ma J."/>
        </authorList>
    </citation>
    <scope>NUCLEOTIDE SEQUENCE [LARGE SCALE GENOMIC DNA]</scope>
    <source>
        <strain evidence="9">NBRC 108728</strain>
    </source>
</reference>
<protein>
    <recommendedName>
        <fullName evidence="7">Thioredoxin-like fold domain-containing protein</fullName>
    </recommendedName>
</protein>
<dbReference type="Gene3D" id="3.40.30.10">
    <property type="entry name" value="Glutaredoxin"/>
    <property type="match status" value="1"/>
</dbReference>
<evidence type="ECO:0000256" key="3">
    <source>
        <dbReference type="ARBA" id="ARBA00023002"/>
    </source>
</evidence>
<evidence type="ECO:0000256" key="4">
    <source>
        <dbReference type="ARBA" id="ARBA00023157"/>
    </source>
</evidence>
<name>A0ABN6XYJ0_9MICO</name>
<dbReference type="InterPro" id="IPR036249">
    <property type="entry name" value="Thioredoxin-like_sf"/>
</dbReference>
<dbReference type="EMBL" id="AP027732">
    <property type="protein sequence ID" value="BDZ50023.1"/>
    <property type="molecule type" value="Genomic_DNA"/>
</dbReference>
<feature type="transmembrane region" description="Helical" evidence="6">
    <location>
        <begin position="38"/>
        <end position="64"/>
    </location>
</feature>
<feature type="domain" description="Thioredoxin-like fold" evidence="7">
    <location>
        <begin position="115"/>
        <end position="277"/>
    </location>
</feature>
<gene>
    <name evidence="8" type="ORF">GCM10025867_22640</name>
</gene>
<comment type="similarity">
    <text evidence="1">Belongs to the thioredoxin family. DsbA subfamily.</text>
</comment>
<evidence type="ECO:0000256" key="5">
    <source>
        <dbReference type="ARBA" id="ARBA00023284"/>
    </source>
</evidence>
<dbReference type="PANTHER" id="PTHR13887">
    <property type="entry name" value="GLUTATHIONE S-TRANSFERASE KAPPA"/>
    <property type="match status" value="1"/>
</dbReference>
<dbReference type="SUPFAM" id="SSF52833">
    <property type="entry name" value="Thioredoxin-like"/>
    <property type="match status" value="1"/>
</dbReference>
<dbReference type="RefSeq" id="WP_286343149.1">
    <property type="nucleotide sequence ID" value="NZ_AP027732.1"/>
</dbReference>
<evidence type="ECO:0000259" key="7">
    <source>
        <dbReference type="Pfam" id="PF13462"/>
    </source>
</evidence>
<keyword evidence="4" id="KW-1015">Disulfide bond</keyword>
<dbReference type="Proteomes" id="UP001321486">
    <property type="component" value="Chromosome"/>
</dbReference>